<keyword evidence="11" id="KW-1185">Reference proteome</keyword>
<accession>A0ABW2ADU4</accession>
<comment type="caution">
    <text evidence="10">The sequence shown here is derived from an EMBL/GenBank/DDBJ whole genome shotgun (WGS) entry which is preliminary data.</text>
</comment>
<feature type="domain" description="ABC transporter" evidence="8">
    <location>
        <begin position="323"/>
        <end position="536"/>
    </location>
</feature>
<evidence type="ECO:0000256" key="3">
    <source>
        <dbReference type="ARBA" id="ARBA00022741"/>
    </source>
</evidence>
<protein>
    <submittedName>
        <fullName evidence="10">Thiol reductant ABC exporter subunit CydC</fullName>
    </submittedName>
</protein>
<feature type="transmembrane region" description="Helical" evidence="7">
    <location>
        <begin position="53"/>
        <end position="70"/>
    </location>
</feature>
<dbReference type="PANTHER" id="PTHR24221:SF654">
    <property type="entry name" value="ATP-BINDING CASSETTE SUB-FAMILY B MEMBER 6"/>
    <property type="match status" value="1"/>
</dbReference>
<feature type="transmembrane region" description="Helical" evidence="7">
    <location>
        <begin position="786"/>
        <end position="807"/>
    </location>
</feature>
<dbReference type="InterPro" id="IPR014223">
    <property type="entry name" value="ABC_CydC/D"/>
</dbReference>
<feature type="transmembrane region" description="Helical" evidence="7">
    <location>
        <begin position="706"/>
        <end position="723"/>
    </location>
</feature>
<dbReference type="RefSeq" id="WP_382399604.1">
    <property type="nucleotide sequence ID" value="NZ_JBHSWH010000001.1"/>
</dbReference>
<reference evidence="11" key="1">
    <citation type="journal article" date="2019" name="Int. J. Syst. Evol. Microbiol.">
        <title>The Global Catalogue of Microorganisms (GCM) 10K type strain sequencing project: providing services to taxonomists for standard genome sequencing and annotation.</title>
        <authorList>
            <consortium name="The Broad Institute Genomics Platform"/>
            <consortium name="The Broad Institute Genome Sequencing Center for Infectious Disease"/>
            <person name="Wu L."/>
            <person name="Ma J."/>
        </authorList>
    </citation>
    <scope>NUCLEOTIDE SEQUENCE [LARGE SCALE GENOMIC DNA]</scope>
    <source>
        <strain evidence="11">CCUG 58127</strain>
    </source>
</reference>
<organism evidence="10 11">
    <name type="scientific">Flexivirga alba</name>
    <dbReference type="NCBI Taxonomy" id="702742"/>
    <lineage>
        <taxon>Bacteria</taxon>
        <taxon>Bacillati</taxon>
        <taxon>Actinomycetota</taxon>
        <taxon>Actinomycetes</taxon>
        <taxon>Micrococcales</taxon>
        <taxon>Dermacoccaceae</taxon>
        <taxon>Flexivirga</taxon>
    </lineage>
</organism>
<evidence type="ECO:0000259" key="9">
    <source>
        <dbReference type="PROSITE" id="PS50929"/>
    </source>
</evidence>
<evidence type="ECO:0000256" key="1">
    <source>
        <dbReference type="ARBA" id="ARBA00004651"/>
    </source>
</evidence>
<dbReference type="InterPro" id="IPR003439">
    <property type="entry name" value="ABC_transporter-like_ATP-bd"/>
</dbReference>
<gene>
    <name evidence="10" type="primary">cydC</name>
    <name evidence="10" type="ORF">ACFQDH_06510</name>
</gene>
<feature type="transmembrane region" description="Helical" evidence="7">
    <location>
        <begin position="152"/>
        <end position="174"/>
    </location>
</feature>
<dbReference type="CDD" id="cd18584">
    <property type="entry name" value="ABC_6TM_AarD_CydD"/>
    <property type="match status" value="1"/>
</dbReference>
<dbReference type="InterPro" id="IPR036640">
    <property type="entry name" value="ABC1_TM_sf"/>
</dbReference>
<keyword evidence="2 7" id="KW-0812">Transmembrane</keyword>
<dbReference type="Proteomes" id="UP001596298">
    <property type="component" value="Unassembled WGS sequence"/>
</dbReference>
<dbReference type="SUPFAM" id="SSF90123">
    <property type="entry name" value="ABC transporter transmembrane region"/>
    <property type="match status" value="2"/>
</dbReference>
<evidence type="ECO:0000313" key="10">
    <source>
        <dbReference type="EMBL" id="MFC6704927.1"/>
    </source>
</evidence>
<feature type="domain" description="ABC transmembrane type-1" evidence="9">
    <location>
        <begin position="20"/>
        <end position="297"/>
    </location>
</feature>
<dbReference type="InterPro" id="IPR011527">
    <property type="entry name" value="ABC1_TM_dom"/>
</dbReference>
<evidence type="ECO:0000256" key="7">
    <source>
        <dbReference type="SAM" id="Phobius"/>
    </source>
</evidence>
<feature type="domain" description="ABC transporter" evidence="8">
    <location>
        <begin position="881"/>
        <end position="1115"/>
    </location>
</feature>
<evidence type="ECO:0000256" key="4">
    <source>
        <dbReference type="ARBA" id="ARBA00022840"/>
    </source>
</evidence>
<dbReference type="InterPro" id="IPR039421">
    <property type="entry name" value="Type_1_exporter"/>
</dbReference>
<evidence type="ECO:0000256" key="6">
    <source>
        <dbReference type="ARBA" id="ARBA00023136"/>
    </source>
</evidence>
<feature type="transmembrane region" description="Helical" evidence="7">
    <location>
        <begin position="235"/>
        <end position="259"/>
    </location>
</feature>
<dbReference type="Gene3D" id="3.40.50.300">
    <property type="entry name" value="P-loop containing nucleotide triphosphate hydrolases"/>
    <property type="match status" value="2"/>
</dbReference>
<dbReference type="PANTHER" id="PTHR24221">
    <property type="entry name" value="ATP-BINDING CASSETTE SUB-FAMILY B"/>
    <property type="match status" value="1"/>
</dbReference>
<name>A0ABW2ADU4_9MICO</name>
<feature type="transmembrane region" description="Helical" evidence="7">
    <location>
        <begin position="126"/>
        <end position="146"/>
    </location>
</feature>
<dbReference type="Pfam" id="PF00664">
    <property type="entry name" value="ABC_membrane"/>
    <property type="match status" value="1"/>
</dbReference>
<dbReference type="InterPro" id="IPR027417">
    <property type="entry name" value="P-loop_NTPase"/>
</dbReference>
<evidence type="ECO:0000256" key="2">
    <source>
        <dbReference type="ARBA" id="ARBA00022692"/>
    </source>
</evidence>
<proteinExistence type="predicted"/>
<dbReference type="InterPro" id="IPR003593">
    <property type="entry name" value="AAA+_ATPase"/>
</dbReference>
<keyword evidence="5 7" id="KW-1133">Transmembrane helix</keyword>
<evidence type="ECO:0000259" key="8">
    <source>
        <dbReference type="PROSITE" id="PS50893"/>
    </source>
</evidence>
<dbReference type="PROSITE" id="PS50893">
    <property type="entry name" value="ABC_TRANSPORTER_2"/>
    <property type="match status" value="2"/>
</dbReference>
<dbReference type="InterPro" id="IPR017871">
    <property type="entry name" value="ABC_transporter-like_CS"/>
</dbReference>
<feature type="domain" description="ABC transmembrane type-1" evidence="9">
    <location>
        <begin position="571"/>
        <end position="847"/>
    </location>
</feature>
<dbReference type="PROSITE" id="PS50929">
    <property type="entry name" value="ABC_TM1F"/>
    <property type="match status" value="2"/>
</dbReference>
<dbReference type="CDD" id="cd03228">
    <property type="entry name" value="ABCC_MRP_Like"/>
    <property type="match status" value="1"/>
</dbReference>
<comment type="subcellular location">
    <subcellularLocation>
        <location evidence="1">Cell membrane</location>
        <topology evidence="1">Multi-pass membrane protein</topology>
    </subcellularLocation>
</comment>
<dbReference type="SUPFAM" id="SSF52540">
    <property type="entry name" value="P-loop containing nucleoside triphosphate hydrolases"/>
    <property type="match status" value="2"/>
</dbReference>
<feature type="transmembrane region" description="Helical" evidence="7">
    <location>
        <begin position="21"/>
        <end position="47"/>
    </location>
</feature>
<keyword evidence="3" id="KW-0547">Nucleotide-binding</keyword>
<evidence type="ECO:0000313" key="11">
    <source>
        <dbReference type="Proteomes" id="UP001596298"/>
    </source>
</evidence>
<feature type="transmembrane region" description="Helical" evidence="7">
    <location>
        <begin position="564"/>
        <end position="590"/>
    </location>
</feature>
<dbReference type="SMART" id="SM00382">
    <property type="entry name" value="AAA"/>
    <property type="match status" value="2"/>
</dbReference>
<dbReference type="PROSITE" id="PS00211">
    <property type="entry name" value="ABC_TRANSPORTER_1"/>
    <property type="match status" value="1"/>
</dbReference>
<keyword evidence="4" id="KW-0067">ATP-binding</keyword>
<dbReference type="NCBIfam" id="TIGR02868">
    <property type="entry name" value="CydC"/>
    <property type="match status" value="1"/>
</dbReference>
<sequence>MRPLDSRLLRVEPRVRRPLAALGVIGVVQGALAIAQAVVVAALIVAVVREKSLVVPTVLVLVVFGLRAIAGGAAERVAAWAGSYVGNLLRHRAVDGWLGSTIDTRPSETVMLTRATKGAEAIEPYVARYLPALISAAVVPVFALVALACTDWISALIVVLTLPLLPLFAALIGLHTRDETAARWRETDRLTGHFLDVMRGLPTLVNYQRAEHQVGLVRAVGQRWRAATVRTLRTAFLSSAALELLATISVAIVAVAVGLRLVSGGMSLEVGLVAILLAPEAYWPIRRVGQEFHAAADGAQAIDELLAQDSAPVVSATSGAGALHARVLGYRHPGAQQLVIRDLDLDVRAGLTALTGPSGCGKTTVLDLLAGLRAATTGSVESPSVVHYVTQRPFLVPGSIAENLALTGELPSGTDWLPEPLRRLPDGLDTVIGDDGFGLSAGQRALLALTRAQLSSASVVLLDEPTAHLDPAMRGQVETMIRALARTRAVVVATHSESLMALADNVIRLELARGVEVAEERLEVSRPRRSARPPEAAFRDARSFLTSSSRGFSGRSVWRPAPGVLRAATIGALASVCGVALMATSGWLIVQASTRPPVLTLLVAIVCVRAFGIGRPVFRYVERIRSHDAALADLVERRASLFTRLIPLTPAALGRKRRADVLTGAVSDLDDEVDVQVRALVPLIGCVATAVLTLGVVTALHPASGLVLAAILVAVGLVAWWDYRLESDGQRHTLRARAAVNDAAQLLATNLPAVQAISAAQPLVRKLDDAAHESTRATVGQARGRAAGVAMTTVLAGVATVLTAIVARGGLASGQLSAPIAALLVLGPLALTDVLGTVPDAVGAAARGRWAHDRLRRLTEQPPAVQDPERATSTPTGAAHLRLHQVSASWTGAATDLSVDDFRLAPGERVSVTGPNGAGKSTLLAVLARHLEIASGHYTFAGVDVQHNRIIDVRSRLAIVDDEPHVFAGTVRANLLLARPDATDPAIAGALVDAGLGRWLAALPQGLDSELGDGRSVSGGERTRLAIGRALLSARPVLLLDEPVAHLDSPTARAVMHDLRTATAGASVVAVSHQGVADLAPDREFAIQLPFGIDRSVDLGPRRSIGARHERRTSLGEDTVAS</sequence>
<dbReference type="EMBL" id="JBHSWH010000001">
    <property type="protein sequence ID" value="MFC6704927.1"/>
    <property type="molecule type" value="Genomic_DNA"/>
</dbReference>
<dbReference type="Pfam" id="PF00005">
    <property type="entry name" value="ABC_tran"/>
    <property type="match status" value="2"/>
</dbReference>
<dbReference type="Gene3D" id="1.20.1560.10">
    <property type="entry name" value="ABC transporter type 1, transmembrane domain"/>
    <property type="match status" value="2"/>
</dbReference>
<keyword evidence="6 7" id="KW-0472">Membrane</keyword>
<feature type="transmembrane region" description="Helical" evidence="7">
    <location>
        <begin position="596"/>
        <end position="618"/>
    </location>
</feature>
<evidence type="ECO:0000256" key="5">
    <source>
        <dbReference type="ARBA" id="ARBA00022989"/>
    </source>
</evidence>